<dbReference type="Gene3D" id="3.20.20.80">
    <property type="entry name" value="Glycosidases"/>
    <property type="match status" value="1"/>
</dbReference>
<dbReference type="STRING" id="576137.A0A1L7XMX4"/>
<evidence type="ECO:0000313" key="9">
    <source>
        <dbReference type="Proteomes" id="UP000184330"/>
    </source>
</evidence>
<dbReference type="InterPro" id="IPR057739">
    <property type="entry name" value="Glyco_hydro_29_N"/>
</dbReference>
<feature type="chain" id="PRO_5011978807" description="alpha-L-fucosidase" evidence="6">
    <location>
        <begin position="22"/>
        <end position="628"/>
    </location>
</feature>
<comment type="similarity">
    <text evidence="1">Belongs to the glycosyl hydrolase 29 family.</text>
</comment>
<keyword evidence="3 6" id="KW-0732">Signal</keyword>
<proteinExistence type="inferred from homology"/>
<dbReference type="SUPFAM" id="SSF51445">
    <property type="entry name" value="(Trans)glycosidases"/>
    <property type="match status" value="1"/>
</dbReference>
<evidence type="ECO:0000256" key="2">
    <source>
        <dbReference type="ARBA" id="ARBA00012662"/>
    </source>
</evidence>
<dbReference type="PANTHER" id="PTHR10030:SF37">
    <property type="entry name" value="ALPHA-L-FUCOSIDASE-RELATED"/>
    <property type="match status" value="1"/>
</dbReference>
<dbReference type="EMBL" id="FJOG01000036">
    <property type="protein sequence ID" value="CZR66287.1"/>
    <property type="molecule type" value="Genomic_DNA"/>
</dbReference>
<feature type="signal peptide" evidence="6">
    <location>
        <begin position="1"/>
        <end position="21"/>
    </location>
</feature>
<dbReference type="Proteomes" id="UP000184330">
    <property type="component" value="Unassembled WGS sequence"/>
</dbReference>
<accession>A0A1L7XMX4</accession>
<dbReference type="AlphaFoldDB" id="A0A1L7XMX4"/>
<sequence>MLTSQLALTLAALVAVKPCLSVPLENEVEKLSSEAPPSLIITSPTLTSKWFEGTDQVQIIEMYINNTGSINWLTAADALSVTLVSDSLTLVTPGTLIRLRPGDSAVVQIGVQNKVGVTTGSTCNGTVVATWSGPYGTPQTASTAVSGNCGIGNYTASKSSLDFHQSPEWFNEIKYGIFIHWGIYSAPAYGSVSPNESYAEWYWNHMHDPTEKTQTYKYHLETYGEYFNYDDFISNFTASKFDAKSWVDLIADAGAQYLVPVTKHHDGFALFDFPSTISTRSSMHLGPKRDFIGEILNAAKEYQPHLRRGTYFSLPEWYNPLYAKYNRSSFPGGKFYNSYFQHHVSYIHKALLSRPPINPYTNQTIEYTGFVNHSDFVTGIQLPQMNILAYNYETEIMWCDIGGANNSTIFASAWLNWARAQGRQVTFNSRCGLTGDYSTPEYKTNSVSVAHKWESTRGMDPFSFGYNYQTSDDQYLTSEGIVQALVDIVSKNGNFLLDIGPRNDGTIAEIMVTNLKAAGVWIKAHAESIFRTRYWLKTPGLDPLRYTTTNEAFYIHVLKAPTTGNVSIPDPIPYLSGDNVAVVGGSLAGEVVPLVENEDGTYTLTISDEVLAADQYVWTFKISYSGST</sequence>
<keyword evidence="9" id="KW-1185">Reference proteome</keyword>
<organism evidence="8 9">
    <name type="scientific">Phialocephala subalpina</name>
    <dbReference type="NCBI Taxonomy" id="576137"/>
    <lineage>
        <taxon>Eukaryota</taxon>
        <taxon>Fungi</taxon>
        <taxon>Dikarya</taxon>
        <taxon>Ascomycota</taxon>
        <taxon>Pezizomycotina</taxon>
        <taxon>Leotiomycetes</taxon>
        <taxon>Helotiales</taxon>
        <taxon>Mollisiaceae</taxon>
        <taxon>Phialocephala</taxon>
        <taxon>Phialocephala fortinii species complex</taxon>
    </lineage>
</organism>
<keyword evidence="4" id="KW-0378">Hydrolase</keyword>
<evidence type="ECO:0000256" key="4">
    <source>
        <dbReference type="ARBA" id="ARBA00022801"/>
    </source>
</evidence>
<name>A0A1L7XMX4_9HELO</name>
<evidence type="ECO:0000256" key="1">
    <source>
        <dbReference type="ARBA" id="ARBA00007951"/>
    </source>
</evidence>
<keyword evidence="5" id="KW-0326">Glycosidase</keyword>
<evidence type="ECO:0000256" key="5">
    <source>
        <dbReference type="ARBA" id="ARBA00023295"/>
    </source>
</evidence>
<reference evidence="8 9" key="1">
    <citation type="submission" date="2016-03" db="EMBL/GenBank/DDBJ databases">
        <authorList>
            <person name="Ploux O."/>
        </authorList>
    </citation>
    <scope>NUCLEOTIDE SEQUENCE [LARGE SCALE GENOMIC DNA]</scope>
    <source>
        <strain evidence="8 9">UAMH 11012</strain>
    </source>
</reference>
<dbReference type="PANTHER" id="PTHR10030">
    <property type="entry name" value="ALPHA-L-FUCOSIDASE"/>
    <property type="match status" value="1"/>
</dbReference>
<dbReference type="Pfam" id="PF01120">
    <property type="entry name" value="Alpha_L_fucos"/>
    <property type="match status" value="1"/>
</dbReference>
<evidence type="ECO:0000256" key="3">
    <source>
        <dbReference type="ARBA" id="ARBA00022729"/>
    </source>
</evidence>
<evidence type="ECO:0000313" key="8">
    <source>
        <dbReference type="EMBL" id="CZR66287.1"/>
    </source>
</evidence>
<evidence type="ECO:0000259" key="7">
    <source>
        <dbReference type="Pfam" id="PF01120"/>
    </source>
</evidence>
<dbReference type="SMART" id="SM00812">
    <property type="entry name" value="Alpha_L_fucos"/>
    <property type="match status" value="1"/>
</dbReference>
<dbReference type="InterPro" id="IPR000933">
    <property type="entry name" value="Glyco_hydro_29"/>
</dbReference>
<feature type="domain" description="Glycoside hydrolase family 29 N-terminal" evidence="7">
    <location>
        <begin position="153"/>
        <end position="527"/>
    </location>
</feature>
<protein>
    <recommendedName>
        <fullName evidence="2">alpha-L-fucosidase</fullName>
        <ecNumber evidence="2">3.2.1.51</ecNumber>
    </recommendedName>
</protein>
<dbReference type="GO" id="GO:0006004">
    <property type="term" value="P:fucose metabolic process"/>
    <property type="evidence" value="ECO:0007669"/>
    <property type="project" value="TreeGrafter"/>
</dbReference>
<dbReference type="InterPro" id="IPR017853">
    <property type="entry name" value="GH"/>
</dbReference>
<dbReference type="GO" id="GO:0004560">
    <property type="term" value="F:alpha-L-fucosidase activity"/>
    <property type="evidence" value="ECO:0007669"/>
    <property type="project" value="UniProtKB-EC"/>
</dbReference>
<dbReference type="EC" id="3.2.1.51" evidence="2"/>
<dbReference type="OrthoDB" id="6039950at2759"/>
<dbReference type="GO" id="GO:0016139">
    <property type="term" value="P:glycoside catabolic process"/>
    <property type="evidence" value="ECO:0007669"/>
    <property type="project" value="TreeGrafter"/>
</dbReference>
<gene>
    <name evidence="8" type="ORF">PAC_16188</name>
</gene>
<evidence type="ECO:0000256" key="6">
    <source>
        <dbReference type="SAM" id="SignalP"/>
    </source>
</evidence>